<comment type="caution">
    <text evidence="1">The sequence shown here is derived from an EMBL/GenBank/DDBJ whole genome shotgun (WGS) entry which is preliminary data.</text>
</comment>
<accession>A0A841PP69</accession>
<evidence type="ECO:0000313" key="2">
    <source>
        <dbReference type="Proteomes" id="UP000568839"/>
    </source>
</evidence>
<dbReference type="RefSeq" id="WP_184404597.1">
    <property type="nucleotide sequence ID" value="NZ_JACHHJ010000003.1"/>
</dbReference>
<dbReference type="Proteomes" id="UP000568839">
    <property type="component" value="Unassembled WGS sequence"/>
</dbReference>
<proteinExistence type="predicted"/>
<name>A0A841PP69_9BACL</name>
<sequence length="172" mass="20411">MLEQHVKVMSLLKSVGEITGRKKFQKIIYISKKMGMPFQEKYDFHIYGPYSEELSMRIEELQQFGFVSEVREEKAGYHQYRYQLAMAGEQFLETNTQRQSFEQEKTVIDEMNACTSKFLELVSTVLYLEPAPKEEVVEKVHTLKKTQNYSRDDIEEAFAYIRQWRHKANSET</sequence>
<reference evidence="1 2" key="1">
    <citation type="submission" date="2020-08" db="EMBL/GenBank/DDBJ databases">
        <title>Genomic Encyclopedia of Type Strains, Phase IV (KMG-IV): sequencing the most valuable type-strain genomes for metagenomic binning, comparative biology and taxonomic classification.</title>
        <authorList>
            <person name="Goeker M."/>
        </authorList>
    </citation>
    <scope>NUCLEOTIDE SEQUENCE [LARGE SCALE GENOMIC DNA]</scope>
    <source>
        <strain evidence="1 2">DSM 21769</strain>
    </source>
</reference>
<evidence type="ECO:0008006" key="3">
    <source>
        <dbReference type="Google" id="ProtNLM"/>
    </source>
</evidence>
<organism evidence="1 2">
    <name type="scientific">Geomicrobium halophilum</name>
    <dbReference type="NCBI Taxonomy" id="549000"/>
    <lineage>
        <taxon>Bacteria</taxon>
        <taxon>Bacillati</taxon>
        <taxon>Bacillota</taxon>
        <taxon>Bacilli</taxon>
        <taxon>Bacillales</taxon>
        <taxon>Geomicrobium</taxon>
    </lineage>
</organism>
<gene>
    <name evidence="1" type="ORF">HNR44_002522</name>
</gene>
<dbReference type="EMBL" id="JACHHJ010000003">
    <property type="protein sequence ID" value="MBB6450539.1"/>
    <property type="molecule type" value="Genomic_DNA"/>
</dbReference>
<dbReference type="AlphaFoldDB" id="A0A841PP69"/>
<keyword evidence="2" id="KW-1185">Reference proteome</keyword>
<evidence type="ECO:0000313" key="1">
    <source>
        <dbReference type="EMBL" id="MBB6450539.1"/>
    </source>
</evidence>
<protein>
    <recommendedName>
        <fullName evidence="3">YwgA family protein</fullName>
    </recommendedName>
</protein>